<dbReference type="EMBL" id="NWUJ01000012">
    <property type="protein sequence ID" value="PFH32085.1"/>
    <property type="molecule type" value="Genomic_DNA"/>
</dbReference>
<dbReference type="Proteomes" id="UP000224006">
    <property type="component" value="Chromosome XI"/>
</dbReference>
<comment type="similarity">
    <text evidence="2">Belongs to the EMP24/GP25L family.</text>
</comment>
<keyword evidence="4 8" id="KW-0732">Signal</keyword>
<dbReference type="GeneID" id="40307087"/>
<sequence length="222" mass="24623">MPRLGARVSSLLRRAVLLAAAVCVCAWASQRASAFQAVIELTPGERRCLGEQLSKHVLVVGEFHITYPLAASAQGGGMLVVAHDPVNSTPIFKQQGKDHVRTAFTTALTGTHTFCVSNTGKLRLVVDAQMIWGPEARDYSQIAKAEHLDEVMVQLLRLQDRLKLYHANVLYMREKESKMRAASDGTASRLMTFCIVNMLLLVLAALASAYYFKRFFRSKKII</sequence>
<keyword evidence="11" id="KW-1185">Reference proteome</keyword>
<feature type="chain" id="PRO_5012337637" description="GOLD domain-containing protein" evidence="8">
    <location>
        <begin position="35"/>
        <end position="222"/>
    </location>
</feature>
<gene>
    <name evidence="10" type="ORF">BESB_020260</name>
</gene>
<evidence type="ECO:0000256" key="7">
    <source>
        <dbReference type="SAM" id="Phobius"/>
    </source>
</evidence>
<comment type="subcellular location">
    <subcellularLocation>
        <location evidence="1">Membrane</location>
        <topology evidence="1">Single-pass type I membrane protein</topology>
    </subcellularLocation>
</comment>
<dbReference type="InterPro" id="IPR009038">
    <property type="entry name" value="GOLD_dom"/>
</dbReference>
<evidence type="ECO:0000256" key="8">
    <source>
        <dbReference type="SAM" id="SignalP"/>
    </source>
</evidence>
<evidence type="ECO:0000256" key="5">
    <source>
        <dbReference type="ARBA" id="ARBA00022989"/>
    </source>
</evidence>
<keyword evidence="6 7" id="KW-0472">Membrane</keyword>
<dbReference type="STRING" id="94643.A0A2A9M270"/>
<dbReference type="SMART" id="SM01190">
    <property type="entry name" value="EMP24_GP25L"/>
    <property type="match status" value="1"/>
</dbReference>
<dbReference type="GO" id="GO:0016020">
    <property type="term" value="C:membrane"/>
    <property type="evidence" value="ECO:0007669"/>
    <property type="project" value="UniProtKB-SubCell"/>
</dbReference>
<proteinExistence type="inferred from homology"/>
<dbReference type="AlphaFoldDB" id="A0A2A9M270"/>
<dbReference type="OrthoDB" id="759142at2759"/>
<protein>
    <recommendedName>
        <fullName evidence="9">GOLD domain-containing protein</fullName>
    </recommendedName>
</protein>
<evidence type="ECO:0000259" key="9">
    <source>
        <dbReference type="SMART" id="SM01190"/>
    </source>
</evidence>
<reference evidence="10 11" key="1">
    <citation type="submission" date="2017-09" db="EMBL/GenBank/DDBJ databases">
        <title>Genome sequencing of Besnoitia besnoiti strain Bb-Ger1.</title>
        <authorList>
            <person name="Schares G."/>
            <person name="Venepally P."/>
            <person name="Lorenzi H.A."/>
        </authorList>
    </citation>
    <scope>NUCLEOTIDE SEQUENCE [LARGE SCALE GENOMIC DNA]</scope>
    <source>
        <strain evidence="10 11">Bb-Ger1</strain>
    </source>
</reference>
<dbReference type="Pfam" id="PF01105">
    <property type="entry name" value="EMP24_GP25L"/>
    <property type="match status" value="1"/>
</dbReference>
<feature type="domain" description="GOLD" evidence="9">
    <location>
        <begin position="36"/>
        <end position="217"/>
    </location>
</feature>
<dbReference type="VEuPathDB" id="ToxoDB:BESB_020260"/>
<evidence type="ECO:0000256" key="3">
    <source>
        <dbReference type="ARBA" id="ARBA00022692"/>
    </source>
</evidence>
<dbReference type="RefSeq" id="XP_029216094.1">
    <property type="nucleotide sequence ID" value="XM_029360735.1"/>
</dbReference>
<evidence type="ECO:0000256" key="4">
    <source>
        <dbReference type="ARBA" id="ARBA00022729"/>
    </source>
</evidence>
<evidence type="ECO:0000313" key="11">
    <source>
        <dbReference type="Proteomes" id="UP000224006"/>
    </source>
</evidence>
<evidence type="ECO:0000313" key="10">
    <source>
        <dbReference type="EMBL" id="PFH32085.1"/>
    </source>
</evidence>
<organism evidence="10 11">
    <name type="scientific">Besnoitia besnoiti</name>
    <name type="common">Apicomplexan protozoan</name>
    <dbReference type="NCBI Taxonomy" id="94643"/>
    <lineage>
        <taxon>Eukaryota</taxon>
        <taxon>Sar</taxon>
        <taxon>Alveolata</taxon>
        <taxon>Apicomplexa</taxon>
        <taxon>Conoidasida</taxon>
        <taxon>Coccidia</taxon>
        <taxon>Eucoccidiorida</taxon>
        <taxon>Eimeriorina</taxon>
        <taxon>Sarcocystidae</taxon>
        <taxon>Besnoitia</taxon>
    </lineage>
</organism>
<keyword evidence="3 7" id="KW-0812">Transmembrane</keyword>
<dbReference type="PANTHER" id="PTHR22811">
    <property type="entry name" value="TRANSMEMBRANE EMP24 DOMAIN-CONTAINING PROTEIN"/>
    <property type="match status" value="1"/>
</dbReference>
<dbReference type="InterPro" id="IPR015720">
    <property type="entry name" value="Emp24-like"/>
</dbReference>
<evidence type="ECO:0000256" key="2">
    <source>
        <dbReference type="ARBA" id="ARBA00007104"/>
    </source>
</evidence>
<evidence type="ECO:0000256" key="1">
    <source>
        <dbReference type="ARBA" id="ARBA00004479"/>
    </source>
</evidence>
<feature type="signal peptide" evidence="8">
    <location>
        <begin position="1"/>
        <end position="34"/>
    </location>
</feature>
<keyword evidence="5 7" id="KW-1133">Transmembrane helix</keyword>
<feature type="transmembrane region" description="Helical" evidence="7">
    <location>
        <begin position="190"/>
        <end position="212"/>
    </location>
</feature>
<evidence type="ECO:0000256" key="6">
    <source>
        <dbReference type="ARBA" id="ARBA00023136"/>
    </source>
</evidence>
<name>A0A2A9M270_BESBE</name>
<accession>A0A2A9M270</accession>
<comment type="caution">
    <text evidence="10">The sequence shown here is derived from an EMBL/GenBank/DDBJ whole genome shotgun (WGS) entry which is preliminary data.</text>
</comment>
<dbReference type="KEGG" id="bbes:BESB_020260"/>